<keyword evidence="1" id="KW-0677">Repeat</keyword>
<evidence type="ECO:0000256" key="2">
    <source>
        <dbReference type="ARBA" id="ARBA00023002"/>
    </source>
</evidence>
<dbReference type="STRING" id="106549.A0A540MVR0"/>
<keyword evidence="6" id="KW-0287">Flowering</keyword>
<keyword evidence="3" id="KW-0520">NAD</keyword>
<keyword evidence="6" id="KW-0217">Developmental protein</keyword>
<feature type="domain" description="Thioredoxin-like fold" evidence="7">
    <location>
        <begin position="66"/>
        <end position="158"/>
    </location>
</feature>
<dbReference type="Pfam" id="PF13905">
    <property type="entry name" value="Thioredoxin_8"/>
    <property type="match status" value="1"/>
</dbReference>
<dbReference type="InterPro" id="IPR036249">
    <property type="entry name" value="Thioredoxin-like_sf"/>
</dbReference>
<dbReference type="PANTHER" id="PTHR13871:SF104">
    <property type="entry name" value="NUCLEOREDOXIN 1 ISOFORM X1-RELATED"/>
    <property type="match status" value="1"/>
</dbReference>
<dbReference type="PANTHER" id="PTHR13871">
    <property type="entry name" value="THIOREDOXIN"/>
    <property type="match status" value="1"/>
</dbReference>
<evidence type="ECO:0000313" key="8">
    <source>
        <dbReference type="EMBL" id="TQE02884.1"/>
    </source>
</evidence>
<dbReference type="InterPro" id="IPR012336">
    <property type="entry name" value="Thioredoxin-like_fold"/>
</dbReference>
<comment type="catalytic activity">
    <reaction evidence="5">
        <text>[protein]-dithiol + NADP(+) = [protein]-disulfide + NADPH + H(+)</text>
        <dbReference type="Rhea" id="RHEA:18753"/>
        <dbReference type="Rhea" id="RHEA-COMP:10593"/>
        <dbReference type="Rhea" id="RHEA-COMP:10594"/>
        <dbReference type="ChEBI" id="CHEBI:15378"/>
        <dbReference type="ChEBI" id="CHEBI:29950"/>
        <dbReference type="ChEBI" id="CHEBI:50058"/>
        <dbReference type="ChEBI" id="CHEBI:57783"/>
        <dbReference type="ChEBI" id="CHEBI:58349"/>
        <dbReference type="EC" id="1.8.1.8"/>
    </reaction>
</comment>
<dbReference type="Proteomes" id="UP000315295">
    <property type="component" value="Unassembled WGS sequence"/>
</dbReference>
<dbReference type="InterPro" id="IPR012474">
    <property type="entry name" value="Frigida"/>
</dbReference>
<name>A0A540MVR0_MALBA</name>
<keyword evidence="2" id="KW-0560">Oxidoreductase</keyword>
<evidence type="ECO:0000256" key="3">
    <source>
        <dbReference type="ARBA" id="ARBA00023027"/>
    </source>
</evidence>
<evidence type="ECO:0000256" key="6">
    <source>
        <dbReference type="RuleBase" id="RU364012"/>
    </source>
</evidence>
<gene>
    <name evidence="8" type="ORF">C1H46_011496</name>
</gene>
<dbReference type="GO" id="GO:0009908">
    <property type="term" value="P:flower development"/>
    <property type="evidence" value="ECO:0007669"/>
    <property type="project" value="UniProtKB-KW"/>
</dbReference>
<dbReference type="Pfam" id="PF07899">
    <property type="entry name" value="Frigida"/>
    <property type="match status" value="1"/>
</dbReference>
<keyword evidence="9" id="KW-1185">Reference proteome</keyword>
<dbReference type="AlphaFoldDB" id="A0A540MVR0"/>
<comment type="catalytic activity">
    <reaction evidence="4">
        <text>[protein]-dithiol + NAD(+) = [protein]-disulfide + NADH + H(+)</text>
        <dbReference type="Rhea" id="RHEA:18749"/>
        <dbReference type="Rhea" id="RHEA-COMP:10593"/>
        <dbReference type="Rhea" id="RHEA-COMP:10594"/>
        <dbReference type="ChEBI" id="CHEBI:15378"/>
        <dbReference type="ChEBI" id="CHEBI:29950"/>
        <dbReference type="ChEBI" id="CHEBI:50058"/>
        <dbReference type="ChEBI" id="CHEBI:57540"/>
        <dbReference type="ChEBI" id="CHEBI:57945"/>
        <dbReference type="EC" id="1.8.1.8"/>
    </reaction>
</comment>
<keyword evidence="6" id="KW-0221">Differentiation</keyword>
<dbReference type="GO" id="GO:0047134">
    <property type="term" value="F:protein-disulfide reductase [NAD(P)H] activity"/>
    <property type="evidence" value="ECO:0007669"/>
    <property type="project" value="UniProtKB-EC"/>
</dbReference>
<evidence type="ECO:0000256" key="5">
    <source>
        <dbReference type="ARBA" id="ARBA00047804"/>
    </source>
</evidence>
<comment type="caution">
    <text evidence="8">The sequence shown here is derived from an EMBL/GenBank/DDBJ whole genome shotgun (WGS) entry which is preliminary data.</text>
</comment>
<dbReference type="InterPro" id="IPR052259">
    <property type="entry name" value="Nucleoredoxin-like"/>
</dbReference>
<dbReference type="EMBL" id="VIEB01000165">
    <property type="protein sequence ID" value="TQE02884.1"/>
    <property type="molecule type" value="Genomic_DNA"/>
</dbReference>
<dbReference type="Gene3D" id="3.40.30.10">
    <property type="entry name" value="Glutaredoxin"/>
    <property type="match status" value="1"/>
</dbReference>
<dbReference type="GO" id="GO:0030154">
    <property type="term" value="P:cell differentiation"/>
    <property type="evidence" value="ECO:0007669"/>
    <property type="project" value="UniProtKB-KW"/>
</dbReference>
<dbReference type="SUPFAM" id="SSF52833">
    <property type="entry name" value="Thioredoxin-like"/>
    <property type="match status" value="1"/>
</dbReference>
<sequence length="311" mass="34736">MLAKRQAAIVAKEQASLDTLQAKRDAATYAITNAREKQRKVSIEEPSVVTDDGQDGTQIPVTDLVGKNILLYFSVHRSRACCAFLPKLVEAYHEIKAKDDAFEVIFISSDKGQNAFDKVFATMSWLALPFGDSRKASLKSKFKVPVIPKLIAISPTGQTVTKEATNLIRDHGANAYPFTAERMKEIEAEAEFEAISEVFPVDKRLEMSDRGNDLGWACVLLLESLIPVVVDPKIGRKRLLVTQSVKQRATEMAETWKASLEERGGIENVKTPDVHTFLQHLVTFGDSEGLRGSQHRHLHRPLRCSVQQRPR</sequence>
<accession>A0A540MVR0</accession>
<evidence type="ECO:0000256" key="1">
    <source>
        <dbReference type="ARBA" id="ARBA00022737"/>
    </source>
</evidence>
<evidence type="ECO:0000313" key="9">
    <source>
        <dbReference type="Proteomes" id="UP000315295"/>
    </source>
</evidence>
<organism evidence="8 9">
    <name type="scientific">Malus baccata</name>
    <name type="common">Siberian crab apple</name>
    <name type="synonym">Pyrus baccata</name>
    <dbReference type="NCBI Taxonomy" id="106549"/>
    <lineage>
        <taxon>Eukaryota</taxon>
        <taxon>Viridiplantae</taxon>
        <taxon>Streptophyta</taxon>
        <taxon>Embryophyta</taxon>
        <taxon>Tracheophyta</taxon>
        <taxon>Spermatophyta</taxon>
        <taxon>Magnoliopsida</taxon>
        <taxon>eudicotyledons</taxon>
        <taxon>Gunneridae</taxon>
        <taxon>Pentapetalae</taxon>
        <taxon>rosids</taxon>
        <taxon>fabids</taxon>
        <taxon>Rosales</taxon>
        <taxon>Rosaceae</taxon>
        <taxon>Amygdaloideae</taxon>
        <taxon>Maleae</taxon>
        <taxon>Malus</taxon>
    </lineage>
</organism>
<proteinExistence type="inferred from homology"/>
<evidence type="ECO:0000256" key="4">
    <source>
        <dbReference type="ARBA" id="ARBA00047388"/>
    </source>
</evidence>
<reference evidence="8 9" key="1">
    <citation type="journal article" date="2019" name="G3 (Bethesda)">
        <title>Sequencing of a Wild Apple (Malus baccata) Genome Unravels the Differences Between Cultivated and Wild Apple Species Regarding Disease Resistance and Cold Tolerance.</title>
        <authorList>
            <person name="Chen X."/>
        </authorList>
    </citation>
    <scope>NUCLEOTIDE SEQUENCE [LARGE SCALE GENOMIC DNA]</scope>
    <source>
        <strain evidence="9">cv. Shandingzi</strain>
        <tissue evidence="8">Leaves</tissue>
    </source>
</reference>
<evidence type="ECO:0000259" key="7">
    <source>
        <dbReference type="Pfam" id="PF13905"/>
    </source>
</evidence>
<protein>
    <recommendedName>
        <fullName evidence="6">FRIGIDA-like protein</fullName>
    </recommendedName>
</protein>
<comment type="similarity">
    <text evidence="6">Belongs to the Frigida family.</text>
</comment>